<name>A0A7R8X009_9CRUS</name>
<dbReference type="Pfam" id="PF02622">
    <property type="entry name" value="DUF179"/>
    <property type="match status" value="1"/>
</dbReference>
<dbReference type="OrthoDB" id="8300456at2759"/>
<feature type="non-terminal residue" evidence="1">
    <location>
        <position position="153"/>
    </location>
</feature>
<dbReference type="AlphaFoldDB" id="A0A7R8X009"/>
<dbReference type="PANTHER" id="PTHR30327">
    <property type="entry name" value="UNCHARACTERIZED PROTEIN YQGE"/>
    <property type="match status" value="1"/>
</dbReference>
<accession>A0A7R8X009</accession>
<reference evidence="1" key="1">
    <citation type="submission" date="2020-11" db="EMBL/GenBank/DDBJ databases">
        <authorList>
            <person name="Tran Van P."/>
        </authorList>
    </citation>
    <scope>NUCLEOTIDE SEQUENCE</scope>
</reference>
<dbReference type="Gene3D" id="3.30.70.1300">
    <property type="entry name" value="VC0467-like domains"/>
    <property type="match status" value="1"/>
</dbReference>
<dbReference type="InterPro" id="IPR003774">
    <property type="entry name" value="AlgH-like"/>
</dbReference>
<dbReference type="SUPFAM" id="SSF143456">
    <property type="entry name" value="VC0467-like"/>
    <property type="match status" value="1"/>
</dbReference>
<proteinExistence type="predicted"/>
<evidence type="ECO:0000313" key="1">
    <source>
        <dbReference type="EMBL" id="CAD7238349.1"/>
    </source>
</evidence>
<dbReference type="PANTHER" id="PTHR30327:SF1">
    <property type="entry name" value="UPF0301 PROTEIN YQGE"/>
    <property type="match status" value="1"/>
</dbReference>
<dbReference type="GO" id="GO:0005829">
    <property type="term" value="C:cytosol"/>
    <property type="evidence" value="ECO:0007669"/>
    <property type="project" value="TreeGrafter"/>
</dbReference>
<gene>
    <name evidence="1" type="ORF">CTOB1V02_LOCUS16164</name>
</gene>
<protein>
    <submittedName>
        <fullName evidence="1">Uncharacterized protein</fullName>
    </submittedName>
</protein>
<sequence>MPGMLDANFADTLTLVCEHNADGAAGFIVNRPTDIPLSELLAQQDIAFDPDGRAARMTIYSGGPVDIDRGFVIHSADKVYPDTQKVSDNLCVTASQLIIDDLATGQGPEKAIFLLGYAGWGGEQLEQEIAENVWLTADADEHIVFDLPDEECC</sequence>
<dbReference type="EMBL" id="OB699929">
    <property type="protein sequence ID" value="CAD7238349.1"/>
    <property type="molecule type" value="Genomic_DNA"/>
</dbReference>
<organism evidence="1">
    <name type="scientific">Cyprideis torosa</name>
    <dbReference type="NCBI Taxonomy" id="163714"/>
    <lineage>
        <taxon>Eukaryota</taxon>
        <taxon>Metazoa</taxon>
        <taxon>Ecdysozoa</taxon>
        <taxon>Arthropoda</taxon>
        <taxon>Crustacea</taxon>
        <taxon>Oligostraca</taxon>
        <taxon>Ostracoda</taxon>
        <taxon>Podocopa</taxon>
        <taxon>Podocopida</taxon>
        <taxon>Cytherocopina</taxon>
        <taxon>Cytheroidea</taxon>
        <taxon>Cytherideidae</taxon>
        <taxon>Cyprideis</taxon>
    </lineage>
</organism>
<dbReference type="Gene3D" id="3.40.1740.10">
    <property type="entry name" value="VC0467-like"/>
    <property type="match status" value="1"/>
</dbReference>